<dbReference type="PANTHER" id="PTHR30024:SF47">
    <property type="entry name" value="TAURINE-BINDING PERIPLASMIC PROTEIN"/>
    <property type="match status" value="1"/>
</dbReference>
<dbReference type="InterPro" id="IPR001638">
    <property type="entry name" value="Solute-binding_3/MltF_N"/>
</dbReference>
<keyword evidence="6" id="KW-1185">Reference proteome</keyword>
<dbReference type="PANTHER" id="PTHR30024">
    <property type="entry name" value="ALIPHATIC SULFONATES-BINDING PROTEIN-RELATED"/>
    <property type="match status" value="1"/>
</dbReference>
<evidence type="ECO:0000256" key="3">
    <source>
        <dbReference type="ARBA" id="ARBA00022729"/>
    </source>
</evidence>
<dbReference type="GO" id="GO:0042597">
    <property type="term" value="C:periplasmic space"/>
    <property type="evidence" value="ECO:0007669"/>
    <property type="project" value="UniProtKB-SubCell"/>
</dbReference>
<reference evidence="5 6" key="1">
    <citation type="submission" date="2019-07" db="EMBL/GenBank/DDBJ databases">
        <authorList>
            <person name="Kim J.K."/>
            <person name="Cheong H.-M."/>
            <person name="Choi Y."/>
            <person name="Hwang K.J."/>
            <person name="Lee S."/>
            <person name="Choi C."/>
        </authorList>
    </citation>
    <scope>NUCLEOTIDE SEQUENCE [LARGE SCALE GENOMIC DNA]</scope>
    <source>
        <strain evidence="5 6">KS 22</strain>
    </source>
</reference>
<dbReference type="Proteomes" id="UP000515679">
    <property type="component" value="Chromosome"/>
</dbReference>
<dbReference type="AlphaFoldDB" id="A0A7G5C3C4"/>
<evidence type="ECO:0000313" key="6">
    <source>
        <dbReference type="Proteomes" id="UP000515679"/>
    </source>
</evidence>
<sequence>MRRSDGWSITGYLGKAKNNKTEMGLINMAANLFKGKSLLLSLALIIVLSVLSAGCGSGDSDNKGKTPKEVTIGYQVIPNAELLVKTQGLAEKKFPDTKITWKAFDSGRDVNTAIAAGGIDLGLAGSVPVAIGITNKLPYQVYFLHDIIGEAESLAVRNSSNVKSVKDLAGKKVAVPFGSTAHFSLLSALKSDGVDPASVTILDLQPQDILAAWQRKDIDGAFVWNPTLAKLIADDGSVLITAEQLADKGIITADVGVVRTAFADDYPDFVKDYVTVLDEAVKQYRDNPQEVAKALAPVLSTDENDALAQTKQLVWLTSEEQGDAKYLGSQKSESGFADVLLQTGQFLVDQKQIPSAPDIQSFRNAIRQEALKR</sequence>
<evidence type="ECO:0000256" key="2">
    <source>
        <dbReference type="ARBA" id="ARBA00010742"/>
    </source>
</evidence>
<dbReference type="Gene3D" id="3.40.190.10">
    <property type="entry name" value="Periplasmic binding protein-like II"/>
    <property type="match status" value="2"/>
</dbReference>
<dbReference type="InterPro" id="IPR015168">
    <property type="entry name" value="SsuA/THI5"/>
</dbReference>
<evidence type="ECO:0000256" key="1">
    <source>
        <dbReference type="ARBA" id="ARBA00004418"/>
    </source>
</evidence>
<dbReference type="CDD" id="cd13560">
    <property type="entry name" value="PBP2_taurine"/>
    <property type="match status" value="1"/>
</dbReference>
<dbReference type="EMBL" id="CP041969">
    <property type="protein sequence ID" value="QMV43708.1"/>
    <property type="molecule type" value="Genomic_DNA"/>
</dbReference>
<dbReference type="KEGG" id="cchl:FPL14_22945"/>
<evidence type="ECO:0000313" key="5">
    <source>
        <dbReference type="EMBL" id="QMV43708.1"/>
    </source>
</evidence>
<organism evidence="5 6">
    <name type="scientific">Cohnella cholangitidis</name>
    <dbReference type="NCBI Taxonomy" id="2598458"/>
    <lineage>
        <taxon>Bacteria</taxon>
        <taxon>Bacillati</taxon>
        <taxon>Bacillota</taxon>
        <taxon>Bacilli</taxon>
        <taxon>Bacillales</taxon>
        <taxon>Paenibacillaceae</taxon>
        <taxon>Cohnella</taxon>
    </lineage>
</organism>
<comment type="subcellular location">
    <subcellularLocation>
        <location evidence="1">Periplasm</location>
    </subcellularLocation>
</comment>
<dbReference type="SMART" id="SM00062">
    <property type="entry name" value="PBPb"/>
    <property type="match status" value="1"/>
</dbReference>
<gene>
    <name evidence="5" type="ORF">FPL14_22945</name>
</gene>
<name>A0A7G5C3C4_9BACL</name>
<comment type="similarity">
    <text evidence="2">Belongs to the bacterial solute-binding protein SsuA/TauA family.</text>
</comment>
<dbReference type="SUPFAM" id="SSF53850">
    <property type="entry name" value="Periplasmic binding protein-like II"/>
    <property type="match status" value="1"/>
</dbReference>
<dbReference type="GO" id="GO:0042918">
    <property type="term" value="P:alkanesulfonate transmembrane transport"/>
    <property type="evidence" value="ECO:0007669"/>
    <property type="project" value="TreeGrafter"/>
</dbReference>
<evidence type="ECO:0000259" key="4">
    <source>
        <dbReference type="SMART" id="SM00062"/>
    </source>
</evidence>
<accession>A0A7G5C3C4</accession>
<dbReference type="InterPro" id="IPR010068">
    <property type="entry name" value="Peri-bd_TauA"/>
</dbReference>
<dbReference type="Pfam" id="PF09084">
    <property type="entry name" value="NMT1"/>
    <property type="match status" value="1"/>
</dbReference>
<keyword evidence="3" id="KW-0732">Signal</keyword>
<proteinExistence type="inferred from homology"/>
<protein>
    <submittedName>
        <fullName evidence="5">Transporter substrate-binding domain-containing protein</fullName>
    </submittedName>
</protein>
<feature type="domain" description="Solute-binding protein family 3/N-terminal" evidence="4">
    <location>
        <begin position="69"/>
        <end position="288"/>
    </location>
</feature>